<dbReference type="InterPro" id="IPR000010">
    <property type="entry name" value="Cystatin_dom"/>
</dbReference>
<dbReference type="PROSITE" id="PS00287">
    <property type="entry name" value="CYSTATIN"/>
    <property type="match status" value="1"/>
</dbReference>
<dbReference type="Pfam" id="PF00031">
    <property type="entry name" value="Cystatin"/>
    <property type="match status" value="1"/>
</dbReference>
<protein>
    <recommendedName>
        <fullName evidence="6">Cystatin domain-containing protein</fullName>
    </recommendedName>
</protein>
<evidence type="ECO:0000313" key="8">
    <source>
        <dbReference type="Proteomes" id="UP000265180"/>
    </source>
</evidence>
<comment type="subcellular location">
    <subcellularLocation>
        <location evidence="1">Cytoplasm</location>
    </subcellularLocation>
</comment>
<sequence>MFHYKAAAMSTPGGLTETTVANEDIQKICDLVRDQVEKMAVKHFDLFVAISYRSQVVAGTNYFIKVHVGGDKYVHVRVWHKLPCYGGELEVTNIQYPKTLDDPIEYF</sequence>
<evidence type="ECO:0000259" key="6">
    <source>
        <dbReference type="SMART" id="SM00043"/>
    </source>
</evidence>
<keyword evidence="5" id="KW-0789">Thiol protease inhibitor</keyword>
<dbReference type="InterPro" id="IPR018073">
    <property type="entry name" value="Prot_inh_cystat_CS"/>
</dbReference>
<dbReference type="Ensembl" id="ENSORLT00020019595.1">
    <property type="protein sequence ID" value="ENSORLP00020012429.1"/>
    <property type="gene ID" value="ENSORLG00020013446.1"/>
</dbReference>
<dbReference type="PRINTS" id="PR00295">
    <property type="entry name" value="STEFINA"/>
</dbReference>
<dbReference type="Gene3D" id="3.10.450.10">
    <property type="match status" value="1"/>
</dbReference>
<dbReference type="PANTHER" id="PTHR11414:SF21">
    <property type="entry name" value="CYSTATIN 14A, TANDEM DUPLICATE 1-RELATED"/>
    <property type="match status" value="1"/>
</dbReference>
<dbReference type="AlphaFoldDB" id="A0A3P9KVF8"/>
<accession>A0A3P9KVF8</accession>
<reference evidence="7 8" key="2">
    <citation type="submission" date="2017-04" db="EMBL/GenBank/DDBJ databases">
        <title>CpG methylation of centromeres and impact of large insertions on vertebrate speciation.</title>
        <authorList>
            <person name="Ichikawa K."/>
            <person name="Yoshimura J."/>
            <person name="Morishita S."/>
        </authorList>
    </citation>
    <scope>NUCLEOTIDE SEQUENCE</scope>
    <source>
        <strain evidence="7 8">HNI</strain>
    </source>
</reference>
<organism evidence="7 8">
    <name type="scientific">Oryzias latipes</name>
    <name type="common">Japanese rice fish</name>
    <name type="synonym">Japanese killifish</name>
    <dbReference type="NCBI Taxonomy" id="8090"/>
    <lineage>
        <taxon>Eukaryota</taxon>
        <taxon>Metazoa</taxon>
        <taxon>Chordata</taxon>
        <taxon>Craniata</taxon>
        <taxon>Vertebrata</taxon>
        <taxon>Euteleostomi</taxon>
        <taxon>Actinopterygii</taxon>
        <taxon>Neopterygii</taxon>
        <taxon>Teleostei</taxon>
        <taxon>Neoteleostei</taxon>
        <taxon>Acanthomorphata</taxon>
        <taxon>Ovalentaria</taxon>
        <taxon>Atherinomorphae</taxon>
        <taxon>Beloniformes</taxon>
        <taxon>Adrianichthyidae</taxon>
        <taxon>Oryziinae</taxon>
        <taxon>Oryzias</taxon>
    </lineage>
</organism>
<dbReference type="GO" id="GO:0005737">
    <property type="term" value="C:cytoplasm"/>
    <property type="evidence" value="ECO:0007669"/>
    <property type="project" value="UniProtKB-SubCell"/>
</dbReference>
<dbReference type="InterPro" id="IPR001713">
    <property type="entry name" value="Prot_inh_stefin"/>
</dbReference>
<dbReference type="SUPFAM" id="SSF54403">
    <property type="entry name" value="Cystatin/monellin"/>
    <property type="match status" value="1"/>
</dbReference>
<reference evidence="7" key="4">
    <citation type="submission" date="2025-09" db="UniProtKB">
        <authorList>
            <consortium name="Ensembl"/>
        </authorList>
    </citation>
    <scope>IDENTIFICATION</scope>
    <source>
        <strain evidence="7">HNI</strain>
    </source>
</reference>
<dbReference type="GO" id="GO:0002376">
    <property type="term" value="P:immune system process"/>
    <property type="evidence" value="ECO:0007669"/>
    <property type="project" value="UniProtKB-KW"/>
</dbReference>
<dbReference type="SMART" id="SM00043">
    <property type="entry name" value="CY"/>
    <property type="match status" value="1"/>
</dbReference>
<name>A0A3P9KVF8_ORYLA</name>
<reference evidence="7" key="3">
    <citation type="submission" date="2025-08" db="UniProtKB">
        <authorList>
            <consortium name="Ensembl"/>
        </authorList>
    </citation>
    <scope>IDENTIFICATION</scope>
    <source>
        <strain evidence="7">HNI</strain>
    </source>
</reference>
<proteinExistence type="inferred from homology"/>
<comment type="similarity">
    <text evidence="2">Belongs to the cystatin family.</text>
</comment>
<dbReference type="CDD" id="cd00042">
    <property type="entry name" value="CY"/>
    <property type="match status" value="1"/>
</dbReference>
<evidence type="ECO:0000313" key="7">
    <source>
        <dbReference type="Ensembl" id="ENSORLP00020012429.1"/>
    </source>
</evidence>
<dbReference type="GO" id="GO:0004869">
    <property type="term" value="F:cysteine-type endopeptidase inhibitor activity"/>
    <property type="evidence" value="ECO:0007669"/>
    <property type="project" value="UniProtKB-KW"/>
</dbReference>
<feature type="domain" description="Cystatin" evidence="6">
    <location>
        <begin position="10"/>
        <end position="107"/>
    </location>
</feature>
<reference key="1">
    <citation type="journal article" date="2007" name="Nature">
        <title>The medaka draft genome and insights into vertebrate genome evolution.</title>
        <authorList>
            <person name="Kasahara M."/>
            <person name="Naruse K."/>
            <person name="Sasaki S."/>
            <person name="Nakatani Y."/>
            <person name="Qu W."/>
            <person name="Ahsan B."/>
            <person name="Yamada T."/>
            <person name="Nagayasu Y."/>
            <person name="Doi K."/>
            <person name="Kasai Y."/>
            <person name="Jindo T."/>
            <person name="Kobayashi D."/>
            <person name="Shimada A."/>
            <person name="Toyoda A."/>
            <person name="Kuroki Y."/>
            <person name="Fujiyama A."/>
            <person name="Sasaki T."/>
            <person name="Shimizu A."/>
            <person name="Asakawa S."/>
            <person name="Shimizu N."/>
            <person name="Hashimoto S."/>
            <person name="Yang J."/>
            <person name="Lee Y."/>
            <person name="Matsushima K."/>
            <person name="Sugano S."/>
            <person name="Sakaizumi M."/>
            <person name="Narita T."/>
            <person name="Ohishi K."/>
            <person name="Haga S."/>
            <person name="Ohta F."/>
            <person name="Nomoto H."/>
            <person name="Nogata K."/>
            <person name="Morishita T."/>
            <person name="Endo T."/>
            <person name="Shin-I T."/>
            <person name="Takeda H."/>
            <person name="Morishita S."/>
            <person name="Kohara Y."/>
        </authorList>
    </citation>
    <scope>NUCLEOTIDE SEQUENCE [LARGE SCALE GENOMIC DNA]</scope>
    <source>
        <strain>Hd-rR</strain>
    </source>
</reference>
<evidence type="ECO:0000256" key="4">
    <source>
        <dbReference type="ARBA" id="ARBA00022690"/>
    </source>
</evidence>
<evidence type="ECO:0000256" key="2">
    <source>
        <dbReference type="ARBA" id="ARBA00009403"/>
    </source>
</evidence>
<dbReference type="InterPro" id="IPR046350">
    <property type="entry name" value="Cystatin_sf"/>
</dbReference>
<evidence type="ECO:0000256" key="5">
    <source>
        <dbReference type="ARBA" id="ARBA00022704"/>
    </source>
</evidence>
<dbReference type="GO" id="GO:0071220">
    <property type="term" value="P:cellular response to bacterial lipoprotein"/>
    <property type="evidence" value="ECO:0007669"/>
    <property type="project" value="UniProtKB-ARBA"/>
</dbReference>
<dbReference type="PANTHER" id="PTHR11414">
    <property type="entry name" value="CYSTATIN FAMILY MEMBER"/>
    <property type="match status" value="1"/>
</dbReference>
<evidence type="ECO:0000256" key="3">
    <source>
        <dbReference type="ARBA" id="ARBA00022490"/>
    </source>
</evidence>
<keyword evidence="4" id="KW-0646">Protease inhibitor</keyword>
<keyword evidence="3" id="KW-0963">Cytoplasm</keyword>
<evidence type="ECO:0000256" key="1">
    <source>
        <dbReference type="ARBA" id="ARBA00004496"/>
    </source>
</evidence>
<dbReference type="Proteomes" id="UP000265180">
    <property type="component" value="Chromosome 20"/>
</dbReference>